<sequence>MKRVITPEYPDAVRADVSETYVCARCQAAVERDFEVRSIIRTCDECGENGRFLHKALVESLSEIATENRPEGWEQMTLDERFEAALKEGLITITRK</sequence>
<protein>
    <submittedName>
        <fullName evidence="1">Uncharacterized protein</fullName>
    </submittedName>
</protein>
<comment type="caution">
    <text evidence="1">The sequence shown here is derived from an EMBL/GenBank/DDBJ whole genome shotgun (WGS) entry which is preliminary data.</text>
</comment>
<dbReference type="Proteomes" id="UP000304382">
    <property type="component" value="Unassembled WGS sequence"/>
</dbReference>
<proteinExistence type="predicted"/>
<accession>A0A4C2EDW9</accession>
<keyword evidence="2" id="KW-1185">Reference proteome</keyword>
<organism evidence="1 2">
    <name type="scientific">Haloarcula mannanilytica</name>
    <dbReference type="NCBI Taxonomy" id="2509225"/>
    <lineage>
        <taxon>Archaea</taxon>
        <taxon>Methanobacteriati</taxon>
        <taxon>Methanobacteriota</taxon>
        <taxon>Stenosarchaea group</taxon>
        <taxon>Halobacteria</taxon>
        <taxon>Halobacteriales</taxon>
        <taxon>Haloarculaceae</taxon>
        <taxon>Haloarcula</taxon>
    </lineage>
</organism>
<name>A0A4C2EDW9_9EURY</name>
<evidence type="ECO:0000313" key="2">
    <source>
        <dbReference type="Proteomes" id="UP000304382"/>
    </source>
</evidence>
<dbReference type="AlphaFoldDB" id="A0A4C2EDW9"/>
<gene>
    <name evidence="1" type="ORF">Harman_06360</name>
</gene>
<reference evidence="1 2" key="1">
    <citation type="submission" date="2019-02" db="EMBL/GenBank/DDBJ databases">
        <title>Haloarcula mannanilyticum sp. nov., a mannan degrading haloarchaeon isolated from commercial salt.</title>
        <authorList>
            <person name="Enomoto S."/>
            <person name="Shimane Y."/>
            <person name="Kamekura M."/>
            <person name="Ito T."/>
            <person name="Moriya O."/>
            <person name="Ihara K."/>
            <person name="Takahashi-Ando N."/>
            <person name="Fukushima Y."/>
            <person name="Yoshida Y."/>
            <person name="Usama R."/>
            <person name="Takai K."/>
            <person name="Minegishi H."/>
        </authorList>
    </citation>
    <scope>NUCLEOTIDE SEQUENCE [LARGE SCALE GENOMIC DNA]</scope>
    <source>
        <strain evidence="1 2">MD130-1</strain>
    </source>
</reference>
<evidence type="ECO:0000313" key="1">
    <source>
        <dbReference type="EMBL" id="GCF12701.1"/>
    </source>
</evidence>
<dbReference type="EMBL" id="BIXZ01000001">
    <property type="protein sequence ID" value="GCF12701.1"/>
    <property type="molecule type" value="Genomic_DNA"/>
</dbReference>